<dbReference type="Gene3D" id="1.20.5.500">
    <property type="entry name" value="Single helix bin"/>
    <property type="match status" value="1"/>
</dbReference>
<dbReference type="Gene3D" id="1.20.5.170">
    <property type="match status" value="1"/>
</dbReference>
<accession>A0A6P7NPG7</accession>
<keyword evidence="1 3" id="KW-0403">Intermediate filament</keyword>
<dbReference type="InterPro" id="IPR039008">
    <property type="entry name" value="IF_rod_dom"/>
</dbReference>
<gene>
    <name evidence="8" type="primary">krt1-c5</name>
</gene>
<dbReference type="AlphaFoldDB" id="A0A6P7NPG7"/>
<dbReference type="SUPFAM" id="SSF64593">
    <property type="entry name" value="Intermediate filament protein, coiled coil region"/>
    <property type="match status" value="2"/>
</dbReference>
<proteinExistence type="inferred from homology"/>
<dbReference type="PROSITE" id="PS00226">
    <property type="entry name" value="IF_ROD_1"/>
    <property type="match status" value="1"/>
</dbReference>
<dbReference type="Proteomes" id="UP000515150">
    <property type="component" value="Chromosome 9"/>
</dbReference>
<evidence type="ECO:0000256" key="5">
    <source>
        <dbReference type="SAM" id="MobiDB-lite"/>
    </source>
</evidence>
<feature type="coiled-coil region" evidence="4">
    <location>
        <begin position="78"/>
        <end position="112"/>
    </location>
</feature>
<evidence type="ECO:0000259" key="6">
    <source>
        <dbReference type="PROSITE" id="PS51842"/>
    </source>
</evidence>
<dbReference type="Gene3D" id="1.20.5.1160">
    <property type="entry name" value="Vasodilator-stimulated phosphoprotein"/>
    <property type="match status" value="1"/>
</dbReference>
<sequence>MASTLSVRSYSIRQPSFSSMSTRDSGRSLRPKPSVSPLAAVSTLSLSRSVSVGNGLNMLGSSLSLNGRGAGASEKETMQGLNERLATYLDKVRSLERSNAELEVRIKQLMLERTPKGHDIEAMMAQAHAIGQEVRKKTLENARIMLEIDNARLAADDFRVKWEAEATLCQSVERDCQALKRAKSDHDQIIATLRGDLDSLKEELYFLKKNHDEEMSSLKVRMANEQVNVEVDAAQGPDLGAIMAELRVQYEGIARKNKEEAEAWYLRKLEAVQSEVKESNEALRCAQGELGERRRFLQALEVELDSLRKQVGVLEGNLGETGHKYSVEMDRLQLTLTQLEDELSQLRLDMQRNKTDYEQLLRIKQNLEMEIATYRRLLEGEEVVKEAPAPPKKDPDVRTRKIVKVVTQTMINGKVVDESSEVEQIEESKK</sequence>
<comment type="similarity">
    <text evidence="3">Belongs to the intermediate filament family.</text>
</comment>
<evidence type="ECO:0000313" key="8">
    <source>
        <dbReference type="RefSeq" id="XP_029019955.1"/>
    </source>
</evidence>
<dbReference type="SMART" id="SM01391">
    <property type="entry name" value="Filament"/>
    <property type="match status" value="1"/>
</dbReference>
<keyword evidence="7" id="KW-1185">Reference proteome</keyword>
<dbReference type="GeneID" id="114863223"/>
<dbReference type="PANTHER" id="PTHR23239">
    <property type="entry name" value="INTERMEDIATE FILAMENT"/>
    <property type="match status" value="1"/>
</dbReference>
<dbReference type="InterPro" id="IPR018039">
    <property type="entry name" value="IF_conserved"/>
</dbReference>
<evidence type="ECO:0000256" key="2">
    <source>
        <dbReference type="ARBA" id="ARBA00023054"/>
    </source>
</evidence>
<feature type="coiled-coil region" evidence="4">
    <location>
        <begin position="269"/>
        <end position="377"/>
    </location>
</feature>
<dbReference type="PROSITE" id="PS51842">
    <property type="entry name" value="IF_ROD_2"/>
    <property type="match status" value="1"/>
</dbReference>
<organism evidence="7 8">
    <name type="scientific">Betta splendens</name>
    <name type="common">Siamese fighting fish</name>
    <dbReference type="NCBI Taxonomy" id="158456"/>
    <lineage>
        <taxon>Eukaryota</taxon>
        <taxon>Metazoa</taxon>
        <taxon>Chordata</taxon>
        <taxon>Craniata</taxon>
        <taxon>Vertebrata</taxon>
        <taxon>Euteleostomi</taxon>
        <taxon>Actinopterygii</taxon>
        <taxon>Neopterygii</taxon>
        <taxon>Teleostei</taxon>
        <taxon>Neoteleostei</taxon>
        <taxon>Acanthomorphata</taxon>
        <taxon>Anabantaria</taxon>
        <taxon>Anabantiformes</taxon>
        <taxon>Anabantoidei</taxon>
        <taxon>Osphronemidae</taxon>
        <taxon>Betta</taxon>
    </lineage>
</organism>
<dbReference type="InterPro" id="IPR002957">
    <property type="entry name" value="Keratin_I"/>
</dbReference>
<reference evidence="8" key="1">
    <citation type="submission" date="2025-08" db="UniProtKB">
        <authorList>
            <consortium name="RefSeq"/>
        </authorList>
    </citation>
    <scope>IDENTIFICATION</scope>
</reference>
<dbReference type="Pfam" id="PF00038">
    <property type="entry name" value="Filament"/>
    <property type="match status" value="1"/>
</dbReference>
<dbReference type="PRINTS" id="PR01248">
    <property type="entry name" value="TYPE1KERATIN"/>
</dbReference>
<dbReference type="RefSeq" id="XP_029019955.1">
    <property type="nucleotide sequence ID" value="XM_029164122.3"/>
</dbReference>
<protein>
    <submittedName>
        <fullName evidence="8">Keratin, type 1, gene c5</fullName>
    </submittedName>
</protein>
<evidence type="ECO:0000256" key="3">
    <source>
        <dbReference type="RuleBase" id="RU000685"/>
    </source>
</evidence>
<dbReference type="FunFam" id="1.20.5.500:FF:000001">
    <property type="entry name" value="Type II keratin 23"/>
    <property type="match status" value="1"/>
</dbReference>
<name>A0A6P7NPG7_BETSP</name>
<dbReference type="GO" id="GO:0005882">
    <property type="term" value="C:intermediate filament"/>
    <property type="evidence" value="ECO:0007669"/>
    <property type="project" value="UniProtKB-KW"/>
</dbReference>
<evidence type="ECO:0000313" key="7">
    <source>
        <dbReference type="Proteomes" id="UP000515150"/>
    </source>
</evidence>
<dbReference type="CTD" id="767716"/>
<evidence type="ECO:0000256" key="1">
    <source>
        <dbReference type="ARBA" id="ARBA00022754"/>
    </source>
</evidence>
<evidence type="ECO:0000256" key="4">
    <source>
        <dbReference type="SAM" id="Coils"/>
    </source>
</evidence>
<keyword evidence="2 4" id="KW-0175">Coiled coil</keyword>
<feature type="domain" description="IF rod" evidence="6">
    <location>
        <begin position="74"/>
        <end position="385"/>
    </location>
</feature>
<dbReference type="PANTHER" id="PTHR23239:SF354">
    <property type="entry name" value="KERATIN, TYPE I CYTOSKELETAL 18"/>
    <property type="match status" value="1"/>
</dbReference>
<dbReference type="OrthoDB" id="2441647at2759"/>
<dbReference type="KEGG" id="bspl:114863223"/>
<dbReference type="InParanoid" id="A0A6P7NPG7"/>
<dbReference type="GO" id="GO:0005198">
    <property type="term" value="F:structural molecule activity"/>
    <property type="evidence" value="ECO:0007669"/>
    <property type="project" value="InterPro"/>
</dbReference>
<feature type="region of interest" description="Disordered" evidence="5">
    <location>
        <begin position="16"/>
        <end position="37"/>
    </location>
</feature>